<evidence type="ECO:0000313" key="15">
    <source>
        <dbReference type="Proteomes" id="UP000240357"/>
    </source>
</evidence>
<evidence type="ECO:0000256" key="8">
    <source>
        <dbReference type="ARBA" id="ARBA00023315"/>
    </source>
</evidence>
<feature type="transmembrane region" description="Helical" evidence="13">
    <location>
        <begin position="151"/>
        <end position="171"/>
    </location>
</feature>
<evidence type="ECO:0000256" key="11">
    <source>
        <dbReference type="ARBA" id="ARBA00023667"/>
    </source>
</evidence>
<evidence type="ECO:0000256" key="2">
    <source>
        <dbReference type="ARBA" id="ARBA00022475"/>
    </source>
</evidence>
<evidence type="ECO:0000256" key="12">
    <source>
        <dbReference type="ARBA" id="ARBA00025324"/>
    </source>
</evidence>
<keyword evidence="3" id="KW-0808">Transferase</keyword>
<dbReference type="GO" id="GO:0005886">
    <property type="term" value="C:plasma membrane"/>
    <property type="evidence" value="ECO:0007669"/>
    <property type="project" value="UniProtKB-SubCell"/>
</dbReference>
<dbReference type="UniPathway" id="UPA00029">
    <property type="reaction ID" value="UER00560"/>
</dbReference>
<dbReference type="AlphaFoldDB" id="A0A2T2YJH7"/>
<evidence type="ECO:0000256" key="5">
    <source>
        <dbReference type="ARBA" id="ARBA00022729"/>
    </source>
</evidence>
<evidence type="ECO:0000256" key="3">
    <source>
        <dbReference type="ARBA" id="ARBA00022679"/>
    </source>
</evidence>
<feature type="transmembrane region" description="Helical" evidence="13">
    <location>
        <begin position="126"/>
        <end position="145"/>
    </location>
</feature>
<evidence type="ECO:0000256" key="13">
    <source>
        <dbReference type="SAM" id="Phobius"/>
    </source>
</evidence>
<comment type="subcellular location">
    <subcellularLocation>
        <location evidence="1">Cell membrane</location>
        <topology evidence="1">Single-pass membrane protein</topology>
    </subcellularLocation>
</comment>
<comment type="similarity">
    <text evidence="10">Belongs to the acyltransferase CrtO family.</text>
</comment>
<dbReference type="GO" id="GO:0016746">
    <property type="term" value="F:acyltransferase activity"/>
    <property type="evidence" value="ECO:0007669"/>
    <property type="project" value="UniProtKB-KW"/>
</dbReference>
<evidence type="ECO:0000256" key="4">
    <source>
        <dbReference type="ARBA" id="ARBA00022692"/>
    </source>
</evidence>
<keyword evidence="8" id="KW-0012">Acyltransferase</keyword>
<dbReference type="Pfam" id="PF18927">
    <property type="entry name" value="CrtO"/>
    <property type="match status" value="1"/>
</dbReference>
<reference evidence="14 15" key="1">
    <citation type="submission" date="2018-03" db="EMBL/GenBank/DDBJ databases">
        <title>Adhaeribacter sp. HMF7605 Genome sequencing and assembly.</title>
        <authorList>
            <person name="Kang H."/>
            <person name="Kang J."/>
            <person name="Cha I."/>
            <person name="Kim H."/>
            <person name="Joh K."/>
        </authorList>
    </citation>
    <scope>NUCLEOTIDE SEQUENCE [LARGE SCALE GENOMIC DNA]</scope>
    <source>
        <strain evidence="14 15">HMF7605</strain>
    </source>
</reference>
<proteinExistence type="inferred from homology"/>
<comment type="function">
    <text evidence="12">Catalyzes the acylation of glycosyl-4,4'-diaponeurosporenoate, i.e. the esterification of glucose at the C6'' position with the carboxyl group of the C(15) fatty acid 12-methyltetradecanoic acid, to yield staphyloxanthin. This is the last step in the biosynthesis of this orange pigment, present in most staphylococci strains.</text>
</comment>
<feature type="transmembrane region" description="Helical" evidence="13">
    <location>
        <begin position="21"/>
        <end position="43"/>
    </location>
</feature>
<keyword evidence="7 13" id="KW-0472">Membrane</keyword>
<comment type="caution">
    <text evidence="14">The sequence shown here is derived from an EMBL/GenBank/DDBJ whole genome shotgun (WGS) entry which is preliminary data.</text>
</comment>
<keyword evidence="15" id="KW-1185">Reference proteome</keyword>
<dbReference type="EMBL" id="PYFT01000001">
    <property type="protein sequence ID" value="PSR55664.1"/>
    <property type="molecule type" value="Genomic_DNA"/>
</dbReference>
<feature type="transmembrane region" description="Helical" evidence="13">
    <location>
        <begin position="49"/>
        <end position="66"/>
    </location>
</feature>
<evidence type="ECO:0000256" key="10">
    <source>
        <dbReference type="ARBA" id="ARBA00023603"/>
    </source>
</evidence>
<name>A0A2T2YJH7_9BACT</name>
<comment type="pathway">
    <text evidence="9">Carotenoid biosynthesis; staphyloxanthin biosynthesis; staphyloxanthin from farnesyl diphosphate: step 5/5.</text>
</comment>
<protein>
    <recommendedName>
        <fullName evidence="11">Glycosyl-4,4'-diaponeurosporenoate acyltransferase</fullName>
    </recommendedName>
</protein>
<keyword evidence="6 13" id="KW-1133">Transmembrane helix</keyword>
<evidence type="ECO:0000256" key="7">
    <source>
        <dbReference type="ARBA" id="ARBA00023136"/>
    </source>
</evidence>
<evidence type="ECO:0000256" key="9">
    <source>
        <dbReference type="ARBA" id="ARBA00023588"/>
    </source>
</evidence>
<organism evidence="14 15">
    <name type="scientific">Adhaeribacter arboris</name>
    <dbReference type="NCBI Taxonomy" id="2072846"/>
    <lineage>
        <taxon>Bacteria</taxon>
        <taxon>Pseudomonadati</taxon>
        <taxon>Bacteroidota</taxon>
        <taxon>Cytophagia</taxon>
        <taxon>Cytophagales</taxon>
        <taxon>Hymenobacteraceae</taxon>
        <taxon>Adhaeribacter</taxon>
    </lineage>
</organism>
<evidence type="ECO:0000256" key="6">
    <source>
        <dbReference type="ARBA" id="ARBA00022989"/>
    </source>
</evidence>
<evidence type="ECO:0000256" key="1">
    <source>
        <dbReference type="ARBA" id="ARBA00004162"/>
    </source>
</evidence>
<accession>A0A2T2YJH7</accession>
<gene>
    <name evidence="14" type="ORF">AHMF7605_20225</name>
</gene>
<keyword evidence="4 13" id="KW-0812">Transmembrane</keyword>
<evidence type="ECO:0000313" key="14">
    <source>
        <dbReference type="EMBL" id="PSR55664.1"/>
    </source>
</evidence>
<dbReference type="Proteomes" id="UP000240357">
    <property type="component" value="Unassembled WGS sequence"/>
</dbReference>
<dbReference type="InterPro" id="IPR044021">
    <property type="entry name" value="CrtO"/>
</dbReference>
<sequence>MASSEQKELQKIKRIVGIYNMIPNLLWTALFGIPITIFCYTFLAPKATCILLGVSLAPIFFPHSFFDRIQLSKKADWYKKIGVKYVNTFAQNGSILNKMIKKKYPNFKVISNTRTSIRKQYYQTYFFEKFHFSLFLFFTMVTLYAGFQKQYYWVLVITIGNLLYNIYPNLLQQYIRVKLKSAVSDEKLL</sequence>
<keyword evidence="2" id="KW-1003">Cell membrane</keyword>
<keyword evidence="5" id="KW-0732">Signal</keyword>